<keyword evidence="2" id="KW-1185">Reference proteome</keyword>
<name>A0A6A5X5W4_9PLEO</name>
<evidence type="ECO:0008006" key="3">
    <source>
        <dbReference type="Google" id="ProtNLM"/>
    </source>
</evidence>
<organism evidence="1 2">
    <name type="scientific">Aaosphaeria arxii CBS 175.79</name>
    <dbReference type="NCBI Taxonomy" id="1450172"/>
    <lineage>
        <taxon>Eukaryota</taxon>
        <taxon>Fungi</taxon>
        <taxon>Dikarya</taxon>
        <taxon>Ascomycota</taxon>
        <taxon>Pezizomycotina</taxon>
        <taxon>Dothideomycetes</taxon>
        <taxon>Pleosporomycetidae</taxon>
        <taxon>Pleosporales</taxon>
        <taxon>Pleosporales incertae sedis</taxon>
        <taxon>Aaosphaeria</taxon>
    </lineage>
</organism>
<evidence type="ECO:0000313" key="2">
    <source>
        <dbReference type="Proteomes" id="UP000799778"/>
    </source>
</evidence>
<dbReference type="AlphaFoldDB" id="A0A6A5X5W4"/>
<accession>A0A6A5X5W4</accession>
<dbReference type="Proteomes" id="UP000799778">
    <property type="component" value="Unassembled WGS sequence"/>
</dbReference>
<dbReference type="GeneID" id="54291719"/>
<sequence>MDQRKEYIVEERGDLEVIVGDSHFIVSSERLSSLSPTFARLCQEANSKTNANKILKIKEDPDAFLRIAQSAHGMFIPKDDISTDIMLSLTLALSKYQIPTSSTLYASISFAFVVQTLKPAKIPSEKVLILLKVALHLDLSKFKMLAADVFLHHPLCFKPIPCSNDDICGIVLANVLLRIADTRRLVVHSLLHVSSTVLDWDYTSMYKLHVTGLWILEANPSLEDIQAEIKRNQCTDHIYGGSDRAQAILESTLRIITSSTDQVQTFINNLLDDGSDQLRAEILEPEGEVNYMFQDFHIDEGPTQYSASWDGDSAVDVFDMGSSPASMIQTPKKIQHRNSI</sequence>
<gene>
    <name evidence="1" type="ORF">BU24DRAFT_498037</name>
</gene>
<protein>
    <recommendedName>
        <fullName evidence="3">BTB domain-containing protein</fullName>
    </recommendedName>
</protein>
<dbReference type="OrthoDB" id="3789582at2759"/>
<dbReference type="RefSeq" id="XP_033376682.1">
    <property type="nucleotide sequence ID" value="XM_033534322.1"/>
</dbReference>
<evidence type="ECO:0000313" key="1">
    <source>
        <dbReference type="EMBL" id="KAF2008343.1"/>
    </source>
</evidence>
<dbReference type="EMBL" id="ML978085">
    <property type="protein sequence ID" value="KAF2008343.1"/>
    <property type="molecule type" value="Genomic_DNA"/>
</dbReference>
<reference evidence="1" key="1">
    <citation type="journal article" date="2020" name="Stud. Mycol.">
        <title>101 Dothideomycetes genomes: a test case for predicting lifestyles and emergence of pathogens.</title>
        <authorList>
            <person name="Haridas S."/>
            <person name="Albert R."/>
            <person name="Binder M."/>
            <person name="Bloem J."/>
            <person name="Labutti K."/>
            <person name="Salamov A."/>
            <person name="Andreopoulos B."/>
            <person name="Baker S."/>
            <person name="Barry K."/>
            <person name="Bills G."/>
            <person name="Bluhm B."/>
            <person name="Cannon C."/>
            <person name="Castanera R."/>
            <person name="Culley D."/>
            <person name="Daum C."/>
            <person name="Ezra D."/>
            <person name="Gonzalez J."/>
            <person name="Henrissat B."/>
            <person name="Kuo A."/>
            <person name="Liang C."/>
            <person name="Lipzen A."/>
            <person name="Lutzoni F."/>
            <person name="Magnuson J."/>
            <person name="Mondo S."/>
            <person name="Nolan M."/>
            <person name="Ohm R."/>
            <person name="Pangilinan J."/>
            <person name="Park H.-J."/>
            <person name="Ramirez L."/>
            <person name="Alfaro M."/>
            <person name="Sun H."/>
            <person name="Tritt A."/>
            <person name="Yoshinaga Y."/>
            <person name="Zwiers L.-H."/>
            <person name="Turgeon B."/>
            <person name="Goodwin S."/>
            <person name="Spatafora J."/>
            <person name="Crous P."/>
            <person name="Grigoriev I."/>
        </authorList>
    </citation>
    <scope>NUCLEOTIDE SEQUENCE</scope>
    <source>
        <strain evidence="1">CBS 175.79</strain>
    </source>
</reference>
<proteinExistence type="predicted"/>